<gene>
    <name evidence="2" type="ORF">IW245_005962</name>
</gene>
<dbReference type="InterPro" id="IPR027795">
    <property type="entry name" value="CASTOR_ACT_dom"/>
</dbReference>
<accession>A0A8J7GXY9</accession>
<dbReference type="Proteomes" id="UP000622552">
    <property type="component" value="Unassembled WGS sequence"/>
</dbReference>
<keyword evidence="3" id="KW-1185">Reference proteome</keyword>
<name>A0A8J7GXY9_9ACTN</name>
<protein>
    <recommendedName>
        <fullName evidence="1">CASTOR ACT domain-containing protein</fullName>
    </recommendedName>
</protein>
<organism evidence="2 3">
    <name type="scientific">Longispora fulva</name>
    <dbReference type="NCBI Taxonomy" id="619741"/>
    <lineage>
        <taxon>Bacteria</taxon>
        <taxon>Bacillati</taxon>
        <taxon>Actinomycetota</taxon>
        <taxon>Actinomycetes</taxon>
        <taxon>Micromonosporales</taxon>
        <taxon>Micromonosporaceae</taxon>
        <taxon>Longispora</taxon>
    </lineage>
</organism>
<dbReference type="AlphaFoldDB" id="A0A8J7GXY9"/>
<dbReference type="SUPFAM" id="SSF55021">
    <property type="entry name" value="ACT-like"/>
    <property type="match status" value="2"/>
</dbReference>
<evidence type="ECO:0000259" key="1">
    <source>
        <dbReference type="Pfam" id="PF13840"/>
    </source>
</evidence>
<dbReference type="PIRSF" id="PIRSF008459">
    <property type="entry name" value="UCP008459"/>
    <property type="match status" value="1"/>
</dbReference>
<dbReference type="InterPro" id="IPR016540">
    <property type="entry name" value="UCP008459"/>
</dbReference>
<dbReference type="Pfam" id="PF13840">
    <property type="entry name" value="ACT_7"/>
    <property type="match status" value="1"/>
</dbReference>
<comment type="caution">
    <text evidence="2">The sequence shown here is derived from an EMBL/GenBank/DDBJ whole genome shotgun (WGS) entry which is preliminary data.</text>
</comment>
<dbReference type="InterPro" id="IPR045865">
    <property type="entry name" value="ACT-like_dom_sf"/>
</dbReference>
<evidence type="ECO:0000313" key="3">
    <source>
        <dbReference type="Proteomes" id="UP000622552"/>
    </source>
</evidence>
<dbReference type="RefSeq" id="WP_197006386.1">
    <property type="nucleotide sequence ID" value="NZ_BONS01000006.1"/>
</dbReference>
<sequence length="137" mass="14457">MLDLDLFPGEYAICRLPAGSTVPPALVEAAASAKPGQAVSVTWTPFETSVMCPAEFAPAEATVEPGWRCFRVNGPVNLALTGIVAAFSVPLAAARVNIFCFSTYDTDYLLVNSVRLSEAIAALTEAGHRLTGDLPQE</sequence>
<reference evidence="2" key="1">
    <citation type="submission" date="2020-11" db="EMBL/GenBank/DDBJ databases">
        <title>Sequencing the genomes of 1000 actinobacteria strains.</title>
        <authorList>
            <person name="Klenk H.-P."/>
        </authorList>
    </citation>
    <scope>NUCLEOTIDE SEQUENCE</scope>
    <source>
        <strain evidence="2">DSM 45356</strain>
    </source>
</reference>
<dbReference type="PANTHER" id="PTHR31131:SF6">
    <property type="entry name" value="CASTOR ACT DOMAIN-CONTAINING PROTEIN"/>
    <property type="match status" value="1"/>
</dbReference>
<evidence type="ECO:0000313" key="2">
    <source>
        <dbReference type="EMBL" id="MBG6139768.1"/>
    </source>
</evidence>
<proteinExistence type="predicted"/>
<dbReference type="Gene3D" id="3.30.2130.10">
    <property type="entry name" value="VC0802-like"/>
    <property type="match status" value="1"/>
</dbReference>
<dbReference type="EMBL" id="JADOUF010000001">
    <property type="protein sequence ID" value="MBG6139768.1"/>
    <property type="molecule type" value="Genomic_DNA"/>
</dbReference>
<dbReference type="PANTHER" id="PTHR31131">
    <property type="entry name" value="CHROMOSOME 1, WHOLE GENOME SHOTGUN SEQUENCE"/>
    <property type="match status" value="1"/>
</dbReference>
<dbReference type="InterPro" id="IPR051719">
    <property type="entry name" value="CASTOR_mTORC1"/>
</dbReference>
<feature type="domain" description="CASTOR ACT" evidence="1">
    <location>
        <begin position="63"/>
        <end position="125"/>
    </location>
</feature>